<reference evidence="3" key="1">
    <citation type="submission" date="2018-01" db="EMBL/GenBank/DDBJ databases">
        <authorList>
            <person name="Alioto T."/>
            <person name="Alioto T."/>
        </authorList>
    </citation>
    <scope>NUCLEOTIDE SEQUENCE [LARGE SCALE GENOMIC DNA]</scope>
</reference>
<keyword evidence="3" id="KW-1185">Reference proteome</keyword>
<dbReference type="AlphaFoldDB" id="A0A3B0JGC1"/>
<evidence type="ECO:0000313" key="2">
    <source>
        <dbReference type="EMBL" id="SPP74400.1"/>
    </source>
</evidence>
<feature type="compositionally biased region" description="Acidic residues" evidence="1">
    <location>
        <begin position="1"/>
        <end position="10"/>
    </location>
</feature>
<accession>A0A3B0JGC1</accession>
<evidence type="ECO:0000313" key="3">
    <source>
        <dbReference type="Proteomes" id="UP000268350"/>
    </source>
</evidence>
<feature type="non-terminal residue" evidence="2">
    <location>
        <position position="110"/>
    </location>
</feature>
<dbReference type="EMBL" id="OUUW01000001">
    <property type="protein sequence ID" value="SPP74400.1"/>
    <property type="molecule type" value="Genomic_DNA"/>
</dbReference>
<sequence>EQQQEQEQEQEQSNAKAKCTLRHSFSTERPTALSPLHASERQMKIRGVAKTHTYTHTRTHEHAINENNNRMWTPSNVSGRLGFQNVSPGWQISRVPEMGGGWAIDSTHNY</sequence>
<feature type="region of interest" description="Disordered" evidence="1">
    <location>
        <begin position="1"/>
        <end position="39"/>
    </location>
</feature>
<dbReference type="Proteomes" id="UP000268350">
    <property type="component" value="Unassembled WGS sequence"/>
</dbReference>
<gene>
    <name evidence="2" type="ORF">DGUA_6G002029</name>
</gene>
<organism evidence="2 3">
    <name type="scientific">Drosophila guanche</name>
    <name type="common">Fruit fly</name>
    <dbReference type="NCBI Taxonomy" id="7266"/>
    <lineage>
        <taxon>Eukaryota</taxon>
        <taxon>Metazoa</taxon>
        <taxon>Ecdysozoa</taxon>
        <taxon>Arthropoda</taxon>
        <taxon>Hexapoda</taxon>
        <taxon>Insecta</taxon>
        <taxon>Pterygota</taxon>
        <taxon>Neoptera</taxon>
        <taxon>Endopterygota</taxon>
        <taxon>Diptera</taxon>
        <taxon>Brachycera</taxon>
        <taxon>Muscomorpha</taxon>
        <taxon>Ephydroidea</taxon>
        <taxon>Drosophilidae</taxon>
        <taxon>Drosophila</taxon>
        <taxon>Sophophora</taxon>
    </lineage>
</organism>
<evidence type="ECO:0000256" key="1">
    <source>
        <dbReference type="SAM" id="MobiDB-lite"/>
    </source>
</evidence>
<protein>
    <submittedName>
        <fullName evidence="2">Uncharacterized protein</fullName>
    </submittedName>
</protein>
<proteinExistence type="predicted"/>
<name>A0A3B0JGC1_DROGU</name>
<feature type="non-terminal residue" evidence="2">
    <location>
        <position position="1"/>
    </location>
</feature>